<name>C6W7F5_DYAFD</name>
<proteinExistence type="predicted"/>
<dbReference type="OrthoDB" id="964158at2"/>
<evidence type="ECO:0000313" key="2">
    <source>
        <dbReference type="Proteomes" id="UP000002011"/>
    </source>
</evidence>
<dbReference type="KEGG" id="dfe:Dfer_3221"/>
<protein>
    <submittedName>
        <fullName evidence="1">Uncharacterized protein</fullName>
    </submittedName>
</protein>
<organism evidence="1 2">
    <name type="scientific">Dyadobacter fermentans (strain ATCC 700827 / DSM 18053 / CIP 107007 / KCTC 52180 / NS114)</name>
    <dbReference type="NCBI Taxonomy" id="471854"/>
    <lineage>
        <taxon>Bacteria</taxon>
        <taxon>Pseudomonadati</taxon>
        <taxon>Bacteroidota</taxon>
        <taxon>Cytophagia</taxon>
        <taxon>Cytophagales</taxon>
        <taxon>Spirosomataceae</taxon>
        <taxon>Dyadobacter</taxon>
    </lineage>
</organism>
<dbReference type="AlphaFoldDB" id="C6W7F5"/>
<sequence length="65" mass="7380">MSFSRAENLINKLISNKISEDELTELLAGINDDEKRKMYADALEIYFNRLMNDNRPNGGPSSNDS</sequence>
<dbReference type="Proteomes" id="UP000002011">
    <property type="component" value="Chromosome"/>
</dbReference>
<reference evidence="1 2" key="1">
    <citation type="journal article" date="2009" name="Stand. Genomic Sci.">
        <title>Complete genome sequence of Dyadobacter fermentans type strain (NS114).</title>
        <authorList>
            <person name="Lang E."/>
            <person name="Lapidus A."/>
            <person name="Chertkov O."/>
            <person name="Brettin T."/>
            <person name="Detter J.C."/>
            <person name="Han C."/>
            <person name="Copeland A."/>
            <person name="Glavina Del Rio T."/>
            <person name="Nolan M."/>
            <person name="Chen F."/>
            <person name="Lucas S."/>
            <person name="Tice H."/>
            <person name="Cheng J.F."/>
            <person name="Land M."/>
            <person name="Hauser L."/>
            <person name="Chang Y.J."/>
            <person name="Jeffries C.D."/>
            <person name="Kopitz M."/>
            <person name="Bruce D."/>
            <person name="Goodwin L."/>
            <person name="Pitluck S."/>
            <person name="Ovchinnikova G."/>
            <person name="Pati A."/>
            <person name="Ivanova N."/>
            <person name="Mavrommatis K."/>
            <person name="Chen A."/>
            <person name="Palaniappan K."/>
            <person name="Chain P."/>
            <person name="Bristow J."/>
            <person name="Eisen J.A."/>
            <person name="Markowitz V."/>
            <person name="Hugenholtz P."/>
            <person name="Goker M."/>
            <person name="Rohde M."/>
            <person name="Kyrpides N.C."/>
            <person name="Klenk H.P."/>
        </authorList>
    </citation>
    <scope>NUCLEOTIDE SEQUENCE [LARGE SCALE GENOMIC DNA]</scope>
    <source>
        <strain evidence="2">ATCC 700827 / DSM 18053 / CIP 107007 / KCTC 52180 / NS114</strain>
    </source>
</reference>
<dbReference type="STRING" id="471854.Dfer_3221"/>
<accession>C6W7F5</accession>
<evidence type="ECO:0000313" key="1">
    <source>
        <dbReference type="EMBL" id="ACT94433.1"/>
    </source>
</evidence>
<dbReference type="EMBL" id="CP001619">
    <property type="protein sequence ID" value="ACT94433.1"/>
    <property type="molecule type" value="Genomic_DNA"/>
</dbReference>
<keyword evidence="2" id="KW-1185">Reference proteome</keyword>
<dbReference type="HOGENOM" id="CLU_206435_0_0_10"/>
<dbReference type="eggNOG" id="ENOG5033P7I">
    <property type="taxonomic scope" value="Bacteria"/>
</dbReference>
<dbReference type="RefSeq" id="WP_015812678.1">
    <property type="nucleotide sequence ID" value="NC_013037.1"/>
</dbReference>
<gene>
    <name evidence="1" type="ordered locus">Dfer_3221</name>
</gene>